<dbReference type="eggNOG" id="COG0280">
    <property type="taxonomic scope" value="Bacteria"/>
</dbReference>
<gene>
    <name evidence="4" type="ordered locus">RBE_1211</name>
</gene>
<dbReference type="PANTHER" id="PTHR43356:SF2">
    <property type="entry name" value="PHOSPHATE ACETYLTRANSFERASE"/>
    <property type="match status" value="1"/>
</dbReference>
<dbReference type="PANTHER" id="PTHR43356">
    <property type="entry name" value="PHOSPHATE ACETYLTRANSFERASE"/>
    <property type="match status" value="1"/>
</dbReference>
<dbReference type="EMBL" id="CP000087">
    <property type="protein sequence ID" value="ABE05292.1"/>
    <property type="molecule type" value="Genomic_DNA"/>
</dbReference>
<protein>
    <submittedName>
        <fullName evidence="4">Phosphate acetyltransferase Pta</fullName>
        <ecNumber evidence="4">2.3.1.8</ecNumber>
    </submittedName>
</protein>
<evidence type="ECO:0000256" key="1">
    <source>
        <dbReference type="ARBA" id="ARBA00022679"/>
    </source>
</evidence>
<reference evidence="4 5" key="1">
    <citation type="journal article" date="2006" name="PLoS Genet.">
        <title>Genome sequence of Rickettsia bellii illuminates the role of amoebae in gene exchanges between intracellular pathogens.</title>
        <authorList>
            <person name="Ogata H."/>
            <person name="La Scola B."/>
            <person name="Audic S."/>
            <person name="Renesto P."/>
            <person name="Blanc G."/>
            <person name="Robert C."/>
            <person name="Fournier P.-E."/>
            <person name="Claverie J.-M."/>
            <person name="Raoult D."/>
        </authorList>
    </citation>
    <scope>NUCLEOTIDE SEQUENCE [LARGE SCALE GENOMIC DNA]</scope>
    <source>
        <strain evidence="4 5">RML369-C</strain>
    </source>
</reference>
<dbReference type="SUPFAM" id="SSF53659">
    <property type="entry name" value="Isocitrate/Isopropylmalate dehydrogenase-like"/>
    <property type="match status" value="1"/>
</dbReference>
<proteinExistence type="predicted"/>
<dbReference type="InterPro" id="IPR002505">
    <property type="entry name" value="PTA_PTB"/>
</dbReference>
<keyword evidence="2 4" id="KW-0012">Acyltransferase</keyword>
<keyword evidence="1 4" id="KW-0808">Transferase</keyword>
<accession>Q1RH72</accession>
<dbReference type="EC" id="2.3.1.8" evidence="4"/>
<dbReference type="Proteomes" id="UP000001951">
    <property type="component" value="Chromosome"/>
</dbReference>
<sequence>MLSIVTMQQKKSVELAKKREVAAIMKGSLHTDELMSAVVHKENGLRTERRISHAFLMAVATFPKPFIITDAAINIRPTLEDKRDIVQNTIDLMHILKEDKQVRVAVLSAVETVTSAIPTTLDAASLSKMADRGQITNAIVDGPLAFDNAISLFAAEAKGISSSVSGNADILVVPDLESGNMLAKQLKYLGQAVMAGIVLGAKVPIILTSRSDPMDMRVISCVLASFIYNHSKAKLHVQMKGS</sequence>
<dbReference type="Pfam" id="PF01515">
    <property type="entry name" value="PTA_PTB"/>
    <property type="match status" value="1"/>
</dbReference>
<dbReference type="HOGENOM" id="CLU_056531_2_0_5"/>
<evidence type="ECO:0000259" key="3">
    <source>
        <dbReference type="Pfam" id="PF01515"/>
    </source>
</evidence>
<dbReference type="InterPro" id="IPR050500">
    <property type="entry name" value="Phos_Acetyltrans/Butyryltrans"/>
</dbReference>
<dbReference type="KEGG" id="rbe:RBE_1211"/>
<organism evidence="4 5">
    <name type="scientific">Rickettsia bellii (strain RML369-C)</name>
    <dbReference type="NCBI Taxonomy" id="336407"/>
    <lineage>
        <taxon>Bacteria</taxon>
        <taxon>Pseudomonadati</taxon>
        <taxon>Pseudomonadota</taxon>
        <taxon>Alphaproteobacteria</taxon>
        <taxon>Rickettsiales</taxon>
        <taxon>Rickettsiaceae</taxon>
        <taxon>Rickettsieae</taxon>
        <taxon>Rickettsia</taxon>
        <taxon>belli group</taxon>
    </lineage>
</organism>
<feature type="domain" description="Phosphate acetyl/butaryl transferase" evidence="3">
    <location>
        <begin position="8"/>
        <end position="218"/>
    </location>
</feature>
<dbReference type="NCBIfam" id="NF006045">
    <property type="entry name" value="PRK08190.1"/>
    <property type="match status" value="1"/>
</dbReference>
<name>Q1RH72_RICBR</name>
<dbReference type="Gene3D" id="3.40.718.10">
    <property type="entry name" value="Isopropylmalate Dehydrogenase"/>
    <property type="match status" value="1"/>
</dbReference>
<evidence type="ECO:0000313" key="5">
    <source>
        <dbReference type="Proteomes" id="UP000001951"/>
    </source>
</evidence>
<dbReference type="GO" id="GO:0008959">
    <property type="term" value="F:phosphate acetyltransferase activity"/>
    <property type="evidence" value="ECO:0007669"/>
    <property type="project" value="UniProtKB-EC"/>
</dbReference>
<evidence type="ECO:0000313" key="4">
    <source>
        <dbReference type="EMBL" id="ABE05292.1"/>
    </source>
</evidence>
<evidence type="ECO:0000256" key="2">
    <source>
        <dbReference type="ARBA" id="ARBA00023315"/>
    </source>
</evidence>
<dbReference type="AlphaFoldDB" id="Q1RH72"/>